<dbReference type="CDD" id="cd06261">
    <property type="entry name" value="TM_PBP2"/>
    <property type="match status" value="1"/>
</dbReference>
<feature type="transmembrane region" description="Helical" evidence="7">
    <location>
        <begin position="197"/>
        <end position="222"/>
    </location>
</feature>
<dbReference type="PANTHER" id="PTHR43744">
    <property type="entry name" value="ABC TRANSPORTER PERMEASE PROTEIN MG189-RELATED-RELATED"/>
    <property type="match status" value="1"/>
</dbReference>
<proteinExistence type="inferred from homology"/>
<dbReference type="SUPFAM" id="SSF161098">
    <property type="entry name" value="MetI-like"/>
    <property type="match status" value="1"/>
</dbReference>
<evidence type="ECO:0000256" key="1">
    <source>
        <dbReference type="ARBA" id="ARBA00004651"/>
    </source>
</evidence>
<keyword evidence="5 7" id="KW-1133">Transmembrane helix</keyword>
<feature type="transmembrane region" description="Helical" evidence="7">
    <location>
        <begin position="158"/>
        <end position="176"/>
    </location>
</feature>
<dbReference type="RefSeq" id="WP_166273730.1">
    <property type="nucleotide sequence ID" value="NZ_JAAFGS010000002.1"/>
</dbReference>
<evidence type="ECO:0000256" key="4">
    <source>
        <dbReference type="ARBA" id="ARBA00022692"/>
    </source>
</evidence>
<dbReference type="InterPro" id="IPR000515">
    <property type="entry name" value="MetI-like"/>
</dbReference>
<feature type="transmembrane region" description="Helical" evidence="7">
    <location>
        <begin position="27"/>
        <end position="49"/>
    </location>
</feature>
<comment type="subcellular location">
    <subcellularLocation>
        <location evidence="1 7">Cell membrane</location>
        <topology evidence="1 7">Multi-pass membrane protein</topology>
    </subcellularLocation>
</comment>
<organism evidence="9 10">
    <name type="scientific">Saccharibacillus alkalitolerans</name>
    <dbReference type="NCBI Taxonomy" id="2705290"/>
    <lineage>
        <taxon>Bacteria</taxon>
        <taxon>Bacillati</taxon>
        <taxon>Bacillota</taxon>
        <taxon>Bacilli</taxon>
        <taxon>Bacillales</taxon>
        <taxon>Paenibacillaceae</taxon>
        <taxon>Saccharibacillus</taxon>
    </lineage>
</organism>
<evidence type="ECO:0000256" key="2">
    <source>
        <dbReference type="ARBA" id="ARBA00022448"/>
    </source>
</evidence>
<evidence type="ECO:0000313" key="9">
    <source>
        <dbReference type="EMBL" id="NGZ75335.1"/>
    </source>
</evidence>
<sequence length="291" mass="31914">MQAAKPAARHTSRSHTFRYTAASIVKYASLIIGALAALVPIVVVLFASLKTGAEYGSTGPLTPPSNWLNFDNYTKAFVNGKMMVGFMNTMIILVVSIVGATFTGSMIAYILSRFQFRGKKLLLGAFLLATLIPSVTTQVATFQIINDLNLFNTRLAPIVLYLGTDIIAVYIFLQFLDTIAVSLDESAMLDGASYFTIYFRIILPLLLPAIVTVVIIKGVSIYNDFYTPFLYMPKTSLQVISTALFKFKGPYGSQWEVICAAIIITIIPTLIAFLSLQKYIYNGFAQGSEKG</sequence>
<feature type="transmembrane region" description="Helical" evidence="7">
    <location>
        <begin position="90"/>
        <end position="111"/>
    </location>
</feature>
<keyword evidence="10" id="KW-1185">Reference proteome</keyword>
<dbReference type="Pfam" id="PF00528">
    <property type="entry name" value="BPD_transp_1"/>
    <property type="match status" value="1"/>
</dbReference>
<reference evidence="9 10" key="1">
    <citation type="submission" date="2020-01" db="EMBL/GenBank/DDBJ databases">
        <title>Polyphasic characterisation and genomic insights into a novel alkali tolerant bacterium VR-M41.</title>
        <authorList>
            <person name="Vemuluri V.R."/>
        </authorList>
    </citation>
    <scope>NUCLEOTIDE SEQUENCE [LARGE SCALE GENOMIC DNA]</scope>
    <source>
        <strain evidence="9 10">VR-M41</strain>
    </source>
</reference>
<evidence type="ECO:0000256" key="6">
    <source>
        <dbReference type="ARBA" id="ARBA00023136"/>
    </source>
</evidence>
<keyword evidence="4 7" id="KW-0812">Transmembrane</keyword>
<comment type="caution">
    <text evidence="9">The sequence shown here is derived from an EMBL/GenBank/DDBJ whole genome shotgun (WGS) entry which is preliminary data.</text>
</comment>
<evidence type="ECO:0000259" key="8">
    <source>
        <dbReference type="PROSITE" id="PS50928"/>
    </source>
</evidence>
<dbReference type="Proteomes" id="UP000800303">
    <property type="component" value="Unassembled WGS sequence"/>
</dbReference>
<feature type="transmembrane region" description="Helical" evidence="7">
    <location>
        <begin position="255"/>
        <end position="276"/>
    </location>
</feature>
<evidence type="ECO:0000256" key="7">
    <source>
        <dbReference type="RuleBase" id="RU363032"/>
    </source>
</evidence>
<keyword evidence="2 7" id="KW-0813">Transport</keyword>
<keyword evidence="6 7" id="KW-0472">Membrane</keyword>
<evidence type="ECO:0000256" key="3">
    <source>
        <dbReference type="ARBA" id="ARBA00022475"/>
    </source>
</evidence>
<comment type="similarity">
    <text evidence="7">Belongs to the binding-protein-dependent transport system permease family.</text>
</comment>
<feature type="transmembrane region" description="Helical" evidence="7">
    <location>
        <begin position="123"/>
        <end position="146"/>
    </location>
</feature>
<accession>A0ABX0F4D0</accession>
<name>A0ABX0F4D0_9BACL</name>
<dbReference type="PROSITE" id="PS50928">
    <property type="entry name" value="ABC_TM1"/>
    <property type="match status" value="1"/>
</dbReference>
<evidence type="ECO:0000256" key="5">
    <source>
        <dbReference type="ARBA" id="ARBA00022989"/>
    </source>
</evidence>
<gene>
    <name evidence="9" type="ORF">GYN08_08380</name>
</gene>
<dbReference type="InterPro" id="IPR035906">
    <property type="entry name" value="MetI-like_sf"/>
</dbReference>
<evidence type="ECO:0000313" key="10">
    <source>
        <dbReference type="Proteomes" id="UP000800303"/>
    </source>
</evidence>
<dbReference type="PANTHER" id="PTHR43744:SF3">
    <property type="entry name" value="LACTOSE TRANSPORT SYSTEM PERMEASE PROTEIN LACG"/>
    <property type="match status" value="1"/>
</dbReference>
<feature type="domain" description="ABC transmembrane type-1" evidence="8">
    <location>
        <begin position="86"/>
        <end position="276"/>
    </location>
</feature>
<dbReference type="Gene3D" id="1.10.3720.10">
    <property type="entry name" value="MetI-like"/>
    <property type="match status" value="1"/>
</dbReference>
<protein>
    <submittedName>
        <fullName evidence="9">Carbohydrate ABC transporter permease</fullName>
    </submittedName>
</protein>
<dbReference type="EMBL" id="JAAFGS010000002">
    <property type="protein sequence ID" value="NGZ75335.1"/>
    <property type="molecule type" value="Genomic_DNA"/>
</dbReference>
<keyword evidence="3" id="KW-1003">Cell membrane</keyword>